<protein>
    <recommendedName>
        <fullName evidence="1">Uroporphyrinogen decarboxylase (URO-D) domain-containing protein</fullName>
    </recommendedName>
</protein>
<accession>A0A1F6CYU3</accession>
<organism evidence="2 3">
    <name type="scientific">Handelsmanbacteria sp. (strain RIFCSPLOWO2_12_FULL_64_10)</name>
    <dbReference type="NCBI Taxonomy" id="1817868"/>
    <lineage>
        <taxon>Bacteria</taxon>
        <taxon>Candidatus Handelsmaniibacteriota</taxon>
    </lineage>
</organism>
<comment type="caution">
    <text evidence="2">The sequence shown here is derived from an EMBL/GenBank/DDBJ whole genome shotgun (WGS) entry which is preliminary data.</text>
</comment>
<dbReference type="EMBL" id="MFKF01000106">
    <property type="protein sequence ID" value="OGG54325.1"/>
    <property type="molecule type" value="Genomic_DNA"/>
</dbReference>
<evidence type="ECO:0000313" key="2">
    <source>
        <dbReference type="EMBL" id="OGG54325.1"/>
    </source>
</evidence>
<dbReference type="InterPro" id="IPR038071">
    <property type="entry name" value="UROD/MetE-like_sf"/>
</dbReference>
<name>A0A1F6CYU3_HANXR</name>
<dbReference type="SUPFAM" id="SSF51726">
    <property type="entry name" value="UROD/MetE-like"/>
    <property type="match status" value="1"/>
</dbReference>
<dbReference type="AlphaFoldDB" id="A0A1F6CYU3"/>
<dbReference type="Proteomes" id="UP000178606">
    <property type="component" value="Unassembled WGS sequence"/>
</dbReference>
<evidence type="ECO:0000259" key="1">
    <source>
        <dbReference type="Pfam" id="PF01208"/>
    </source>
</evidence>
<dbReference type="Pfam" id="PF01208">
    <property type="entry name" value="URO-D"/>
    <property type="match status" value="1"/>
</dbReference>
<dbReference type="GO" id="GO:0004853">
    <property type="term" value="F:uroporphyrinogen decarboxylase activity"/>
    <property type="evidence" value="ECO:0007669"/>
    <property type="project" value="InterPro"/>
</dbReference>
<reference evidence="2 3" key="1">
    <citation type="journal article" date="2016" name="Nat. Commun.">
        <title>Thousands of microbial genomes shed light on interconnected biogeochemical processes in an aquifer system.</title>
        <authorList>
            <person name="Anantharaman K."/>
            <person name="Brown C.T."/>
            <person name="Hug L.A."/>
            <person name="Sharon I."/>
            <person name="Castelle C.J."/>
            <person name="Probst A.J."/>
            <person name="Thomas B.C."/>
            <person name="Singh A."/>
            <person name="Wilkins M.J."/>
            <person name="Karaoz U."/>
            <person name="Brodie E.L."/>
            <person name="Williams K.H."/>
            <person name="Hubbard S.S."/>
            <person name="Banfield J.F."/>
        </authorList>
    </citation>
    <scope>NUCLEOTIDE SEQUENCE [LARGE SCALE GENOMIC DNA]</scope>
    <source>
        <strain evidence="3">RIFCSPLOWO2_12_FULL_64_10</strain>
    </source>
</reference>
<dbReference type="InterPro" id="IPR000257">
    <property type="entry name" value="Uroporphyrinogen_deCOase"/>
</dbReference>
<proteinExistence type="predicted"/>
<dbReference type="GO" id="GO:0006779">
    <property type="term" value="P:porphyrin-containing compound biosynthetic process"/>
    <property type="evidence" value="ECO:0007669"/>
    <property type="project" value="InterPro"/>
</dbReference>
<sequence>MAEKPDYDGLREKAGFRWSVSAAYYAYYALTGIPIKDANTRPEAMIELIRQGRPKFRELWGDEIPMPGISTPAVSYGHLNTLGAGLVFPEGGEVNYTRICGSLGDGIRLLKRPVDFRTAGMVPFYLNFRERLRKAFPGENVGFGFSAQGPMTTAYCLRDLGIFTDVYDDPNGTKEFLSLITESVLDYRRFLADLNGHPHVSPTGYKLYDDVGSMFSVSMWPEFVLPHYERVFEASTTGRRAAHIEDLRPEHLPLLEDVGLVDFDPGISHKINPKIIRQRCRVPFGWRMGSFHYAGLTMQEVEEWVYQAAADGASYVFTTVEATMCQGSTPDRVKAFMRAAKKVEQMMKEGALRSDVGEMVSHAGRRRFWDRWPQ</sequence>
<dbReference type="Gene3D" id="3.20.20.210">
    <property type="match status" value="1"/>
</dbReference>
<gene>
    <name evidence="2" type="ORF">A3F84_07555</name>
</gene>
<evidence type="ECO:0000313" key="3">
    <source>
        <dbReference type="Proteomes" id="UP000178606"/>
    </source>
</evidence>
<feature type="domain" description="Uroporphyrinogen decarboxylase (URO-D)" evidence="1">
    <location>
        <begin position="78"/>
        <end position="273"/>
    </location>
</feature>